<comment type="subcellular location">
    <subcellularLocation>
        <location evidence="1">Membrane</location>
        <topology evidence="1">Multi-pass membrane protein</topology>
    </subcellularLocation>
</comment>
<dbReference type="RefSeq" id="WP_117142540.1">
    <property type="nucleotide sequence ID" value="NZ_CAKXKJ010000008.1"/>
</dbReference>
<evidence type="ECO:0000256" key="5">
    <source>
        <dbReference type="SAM" id="MobiDB-lite"/>
    </source>
</evidence>
<evidence type="ECO:0000256" key="1">
    <source>
        <dbReference type="ARBA" id="ARBA00004141"/>
    </source>
</evidence>
<protein>
    <recommendedName>
        <fullName evidence="9">CvpA family protein</fullName>
    </recommendedName>
</protein>
<feature type="transmembrane region" description="Helical" evidence="6">
    <location>
        <begin position="6"/>
        <end position="22"/>
    </location>
</feature>
<proteinExistence type="predicted"/>
<keyword evidence="4 6" id="KW-0472">Membrane</keyword>
<dbReference type="Pfam" id="PF02674">
    <property type="entry name" value="Colicin_V"/>
    <property type="match status" value="2"/>
</dbReference>
<feature type="transmembrane region" description="Helical" evidence="6">
    <location>
        <begin position="174"/>
        <end position="195"/>
    </location>
</feature>
<feature type="region of interest" description="Disordered" evidence="5">
    <location>
        <begin position="77"/>
        <end position="96"/>
    </location>
</feature>
<keyword evidence="2 6" id="KW-0812">Transmembrane</keyword>
<dbReference type="AlphaFoldDB" id="A0A3E2B230"/>
<accession>A0A3E2B230</accession>
<sequence length="227" mass="24668">MELTVSLLLDLVILGLLLYCLIQGLRRGFILTLCSLLAVLLAFLGGWYLATHAAQPLEEKLEPVILHAMLAQEESEAADSPEQTDLPSQSEQANPSENGLFHRFPQSLQDQLTQTTEDWKQATRAELAAAAAGLLARSLLFLAGFFGVLILWLILCHTLNLVAKLPGLHLLNKLLGGLLGLIKGLLLLMVARWILCDLLGWIPASIAAESRLLPLLSSFSIFSLLGG</sequence>
<reference evidence="7 8" key="1">
    <citation type="submission" date="2018-07" db="EMBL/GenBank/DDBJ databases">
        <title>GABA Modulating Bacteria of the Human Gut Microbiota.</title>
        <authorList>
            <person name="Strandwitz P."/>
            <person name="Kim K.H."/>
            <person name="Terekhova D."/>
            <person name="Liu J.K."/>
            <person name="Sharma A."/>
            <person name="Levering J."/>
            <person name="Mcdonald D."/>
            <person name="Dietrich D."/>
            <person name="Ramadhar T.R."/>
            <person name="Lekbua A."/>
            <person name="Mroue N."/>
            <person name="Liston C."/>
            <person name="Stewart E.J."/>
            <person name="Dubin M.J."/>
            <person name="Zengler K."/>
            <person name="Knight R."/>
            <person name="Gilbert J.A."/>
            <person name="Clardy J."/>
            <person name="Lewis K."/>
        </authorList>
    </citation>
    <scope>NUCLEOTIDE SEQUENCE [LARGE SCALE GENOMIC DNA]</scope>
    <source>
        <strain evidence="7 8">KLE1738</strain>
    </source>
</reference>
<keyword evidence="3 6" id="KW-1133">Transmembrane helix</keyword>
<evidence type="ECO:0008006" key="9">
    <source>
        <dbReference type="Google" id="ProtNLM"/>
    </source>
</evidence>
<evidence type="ECO:0000256" key="3">
    <source>
        <dbReference type="ARBA" id="ARBA00022989"/>
    </source>
</evidence>
<keyword evidence="8" id="KW-1185">Reference proteome</keyword>
<feature type="compositionally biased region" description="Polar residues" evidence="5">
    <location>
        <begin position="81"/>
        <end position="96"/>
    </location>
</feature>
<evidence type="ECO:0000256" key="4">
    <source>
        <dbReference type="ARBA" id="ARBA00023136"/>
    </source>
</evidence>
<dbReference type="InterPro" id="IPR003825">
    <property type="entry name" value="Colicin-V_CvpA"/>
</dbReference>
<dbReference type="GeneID" id="97995924"/>
<dbReference type="GO" id="GO:0009403">
    <property type="term" value="P:toxin biosynthetic process"/>
    <property type="evidence" value="ECO:0007669"/>
    <property type="project" value="InterPro"/>
</dbReference>
<evidence type="ECO:0000256" key="2">
    <source>
        <dbReference type="ARBA" id="ARBA00022692"/>
    </source>
</evidence>
<evidence type="ECO:0000256" key="6">
    <source>
        <dbReference type="SAM" id="Phobius"/>
    </source>
</evidence>
<name>A0A3E2B230_9FIRM</name>
<gene>
    <name evidence="7" type="ORF">DV520_09290</name>
</gene>
<dbReference type="GO" id="GO:0016020">
    <property type="term" value="C:membrane"/>
    <property type="evidence" value="ECO:0007669"/>
    <property type="project" value="UniProtKB-SubCell"/>
</dbReference>
<comment type="caution">
    <text evidence="7">The sequence shown here is derived from an EMBL/GenBank/DDBJ whole genome shotgun (WGS) entry which is preliminary data.</text>
</comment>
<dbReference type="PANTHER" id="PTHR37306">
    <property type="entry name" value="COLICIN V PRODUCTION PROTEIN"/>
    <property type="match status" value="1"/>
</dbReference>
<evidence type="ECO:0000313" key="8">
    <source>
        <dbReference type="Proteomes" id="UP000260649"/>
    </source>
</evidence>
<organism evidence="7 8">
    <name type="scientific">Evtepia gabavorous</name>
    <dbReference type="NCBI Taxonomy" id="2211183"/>
    <lineage>
        <taxon>Bacteria</taxon>
        <taxon>Bacillati</taxon>
        <taxon>Bacillota</taxon>
        <taxon>Clostridia</taxon>
        <taxon>Eubacteriales</taxon>
        <taxon>Evtepia</taxon>
    </lineage>
</organism>
<dbReference type="PANTHER" id="PTHR37306:SF1">
    <property type="entry name" value="COLICIN V PRODUCTION PROTEIN"/>
    <property type="match status" value="1"/>
</dbReference>
<feature type="transmembrane region" description="Helical" evidence="6">
    <location>
        <begin position="139"/>
        <end position="162"/>
    </location>
</feature>
<evidence type="ECO:0000313" key="7">
    <source>
        <dbReference type="EMBL" id="RFT06082.1"/>
    </source>
</evidence>
<dbReference type="EMBL" id="QQRQ01000017">
    <property type="protein sequence ID" value="RFT06082.1"/>
    <property type="molecule type" value="Genomic_DNA"/>
</dbReference>
<feature type="transmembrane region" description="Helical" evidence="6">
    <location>
        <begin position="29"/>
        <end position="50"/>
    </location>
</feature>
<dbReference type="Proteomes" id="UP000260649">
    <property type="component" value="Unassembled WGS sequence"/>
</dbReference>